<protein>
    <submittedName>
        <fullName evidence="2">Glycerophosphodiester phosphodiesterase</fullName>
    </submittedName>
</protein>
<evidence type="ECO:0000313" key="3">
    <source>
        <dbReference type="Proteomes" id="UP000824175"/>
    </source>
</evidence>
<dbReference type="GO" id="GO:0008081">
    <property type="term" value="F:phosphoric diester hydrolase activity"/>
    <property type="evidence" value="ECO:0007669"/>
    <property type="project" value="InterPro"/>
</dbReference>
<dbReference type="Proteomes" id="UP000824175">
    <property type="component" value="Unassembled WGS sequence"/>
</dbReference>
<sequence length="239" mass="27122">MTKIWAHRGASQDAPENTMEAFALAVEQQADGIETDVHMTRDGVVVIMHDETLDRTTDKQGNLKDWDYADLLSVNANNHRKDCPFCHIPRLEELLALVKENHLELNIELKTDVYAYKGIEAKVVSLVKAYGLEDQVIYSSFNHYSLMCLRQIEPTSKIGLLYMEGLYEPWKYATALKADALHPYYPCLNIPSYVNKCHHLGIAVYPWTINDERTAKKLMNMGVDALITNVPAKLAALKK</sequence>
<dbReference type="SUPFAM" id="SSF51695">
    <property type="entry name" value="PLC-like phosphodiesterases"/>
    <property type="match status" value="1"/>
</dbReference>
<dbReference type="PANTHER" id="PTHR46211:SF1">
    <property type="entry name" value="GLYCEROPHOSPHODIESTER PHOSPHODIESTERASE, CYTOPLASMIC"/>
    <property type="match status" value="1"/>
</dbReference>
<organism evidence="2 3">
    <name type="scientific">Candidatus Fimiplasma intestinipullorum</name>
    <dbReference type="NCBI Taxonomy" id="2840825"/>
    <lineage>
        <taxon>Bacteria</taxon>
        <taxon>Bacillati</taxon>
        <taxon>Bacillota</taxon>
        <taxon>Clostridia</taxon>
        <taxon>Eubacteriales</taxon>
        <taxon>Candidatus Fimiplasma</taxon>
    </lineage>
</organism>
<reference evidence="2" key="1">
    <citation type="submission" date="2020-10" db="EMBL/GenBank/DDBJ databases">
        <authorList>
            <person name="Gilroy R."/>
        </authorList>
    </citation>
    <scope>NUCLEOTIDE SEQUENCE</scope>
    <source>
        <strain evidence="2">CHK195-11698</strain>
    </source>
</reference>
<evidence type="ECO:0000313" key="2">
    <source>
        <dbReference type="EMBL" id="HIU14083.1"/>
    </source>
</evidence>
<dbReference type="Gene3D" id="3.20.20.190">
    <property type="entry name" value="Phosphatidylinositol (PI) phosphodiesterase"/>
    <property type="match status" value="1"/>
</dbReference>
<comment type="caution">
    <text evidence="2">The sequence shown here is derived from an EMBL/GenBank/DDBJ whole genome shotgun (WGS) entry which is preliminary data.</text>
</comment>
<gene>
    <name evidence="2" type="ORF">IAD15_08450</name>
</gene>
<feature type="domain" description="GP-PDE" evidence="1">
    <location>
        <begin position="2"/>
        <end position="238"/>
    </location>
</feature>
<dbReference type="AlphaFoldDB" id="A0A9D1KZZ2"/>
<dbReference type="PROSITE" id="PS51704">
    <property type="entry name" value="GP_PDE"/>
    <property type="match status" value="1"/>
</dbReference>
<evidence type="ECO:0000259" key="1">
    <source>
        <dbReference type="PROSITE" id="PS51704"/>
    </source>
</evidence>
<dbReference type="Pfam" id="PF03009">
    <property type="entry name" value="GDPD"/>
    <property type="match status" value="1"/>
</dbReference>
<accession>A0A9D1KZZ2</accession>
<proteinExistence type="predicted"/>
<dbReference type="GO" id="GO:0006629">
    <property type="term" value="P:lipid metabolic process"/>
    <property type="evidence" value="ECO:0007669"/>
    <property type="project" value="InterPro"/>
</dbReference>
<dbReference type="CDD" id="cd08563">
    <property type="entry name" value="GDPD_TtGDE_like"/>
    <property type="match status" value="1"/>
</dbReference>
<dbReference type="InterPro" id="IPR017946">
    <property type="entry name" value="PLC-like_Pdiesterase_TIM-brl"/>
</dbReference>
<reference evidence="2" key="2">
    <citation type="journal article" date="2021" name="PeerJ">
        <title>Extensive microbial diversity within the chicken gut microbiome revealed by metagenomics and culture.</title>
        <authorList>
            <person name="Gilroy R."/>
            <person name="Ravi A."/>
            <person name="Getino M."/>
            <person name="Pursley I."/>
            <person name="Horton D.L."/>
            <person name="Alikhan N.F."/>
            <person name="Baker D."/>
            <person name="Gharbi K."/>
            <person name="Hall N."/>
            <person name="Watson M."/>
            <person name="Adriaenssens E.M."/>
            <person name="Foster-Nyarko E."/>
            <person name="Jarju S."/>
            <person name="Secka A."/>
            <person name="Antonio M."/>
            <person name="Oren A."/>
            <person name="Chaudhuri R.R."/>
            <person name="La Ragione R."/>
            <person name="Hildebrand F."/>
            <person name="Pallen M.J."/>
        </authorList>
    </citation>
    <scope>NUCLEOTIDE SEQUENCE</scope>
    <source>
        <strain evidence="2">CHK195-11698</strain>
    </source>
</reference>
<dbReference type="InterPro" id="IPR030395">
    <property type="entry name" value="GP_PDE_dom"/>
</dbReference>
<dbReference type="EMBL" id="DVMJ01000071">
    <property type="protein sequence ID" value="HIU14083.1"/>
    <property type="molecule type" value="Genomic_DNA"/>
</dbReference>
<dbReference type="PANTHER" id="PTHR46211">
    <property type="entry name" value="GLYCEROPHOSPHORYL DIESTER PHOSPHODIESTERASE"/>
    <property type="match status" value="1"/>
</dbReference>
<name>A0A9D1KZZ2_9FIRM</name>